<name>A0A1R3GQZ2_COCAP</name>
<dbReference type="Proteomes" id="UP000188268">
    <property type="component" value="Unassembled WGS sequence"/>
</dbReference>
<comment type="caution">
    <text evidence="1">The sequence shown here is derived from an EMBL/GenBank/DDBJ whole genome shotgun (WGS) entry which is preliminary data.</text>
</comment>
<proteinExistence type="predicted"/>
<evidence type="ECO:0000313" key="2">
    <source>
        <dbReference type="Proteomes" id="UP000188268"/>
    </source>
</evidence>
<dbReference type="AlphaFoldDB" id="A0A1R3GQZ2"/>
<dbReference type="EMBL" id="AWWV01013694">
    <property type="protein sequence ID" value="OMO60492.1"/>
    <property type="molecule type" value="Genomic_DNA"/>
</dbReference>
<gene>
    <name evidence="1" type="ORF">CCACVL1_24114</name>
</gene>
<dbReference type="Gramene" id="OMO60492">
    <property type="protein sequence ID" value="OMO60492"/>
    <property type="gene ID" value="CCACVL1_24114"/>
</dbReference>
<organism evidence="1 2">
    <name type="scientific">Corchorus capsularis</name>
    <name type="common">Jute</name>
    <dbReference type="NCBI Taxonomy" id="210143"/>
    <lineage>
        <taxon>Eukaryota</taxon>
        <taxon>Viridiplantae</taxon>
        <taxon>Streptophyta</taxon>
        <taxon>Embryophyta</taxon>
        <taxon>Tracheophyta</taxon>
        <taxon>Spermatophyta</taxon>
        <taxon>Magnoliopsida</taxon>
        <taxon>eudicotyledons</taxon>
        <taxon>Gunneridae</taxon>
        <taxon>Pentapetalae</taxon>
        <taxon>rosids</taxon>
        <taxon>malvids</taxon>
        <taxon>Malvales</taxon>
        <taxon>Malvaceae</taxon>
        <taxon>Grewioideae</taxon>
        <taxon>Apeibeae</taxon>
        <taxon>Corchorus</taxon>
    </lineage>
</organism>
<protein>
    <submittedName>
        <fullName evidence="1">Uncharacterized protein</fullName>
    </submittedName>
</protein>
<reference evidence="1 2" key="1">
    <citation type="submission" date="2013-09" db="EMBL/GenBank/DDBJ databases">
        <title>Corchorus capsularis genome sequencing.</title>
        <authorList>
            <person name="Alam M."/>
            <person name="Haque M.S."/>
            <person name="Islam M.S."/>
            <person name="Emdad E.M."/>
            <person name="Islam M.M."/>
            <person name="Ahmed B."/>
            <person name="Halim A."/>
            <person name="Hossen Q.M.M."/>
            <person name="Hossain M.Z."/>
            <person name="Ahmed R."/>
            <person name="Khan M.M."/>
            <person name="Islam R."/>
            <person name="Rashid M.M."/>
            <person name="Khan S.A."/>
            <person name="Rahman M.S."/>
            <person name="Alam M."/>
        </authorList>
    </citation>
    <scope>NUCLEOTIDE SEQUENCE [LARGE SCALE GENOMIC DNA]</scope>
    <source>
        <strain evidence="2">cv. CVL-1</strain>
        <tissue evidence="1">Whole seedling</tissue>
    </source>
</reference>
<sequence>MASFLIIYLNNIKGQLRQEKFGSAAIAQLSQNQEQMLHIKL</sequence>
<accession>A0A1R3GQZ2</accession>
<evidence type="ECO:0000313" key="1">
    <source>
        <dbReference type="EMBL" id="OMO60492.1"/>
    </source>
</evidence>
<keyword evidence="2" id="KW-1185">Reference proteome</keyword>